<sequence>MAVSLQGPKAFITSCTVPLLTLQSDKAMHKPMLIVLYVNISLSHTFVSQIYVKSF</sequence>
<proteinExistence type="predicted"/>
<keyword evidence="1" id="KW-1133">Transmembrane helix</keyword>
<name>A0A9Q1H5B2_HOLLE</name>
<organism evidence="2 3">
    <name type="scientific">Holothuria leucospilota</name>
    <name type="common">Black long sea cucumber</name>
    <name type="synonym">Mertensiothuria leucospilota</name>
    <dbReference type="NCBI Taxonomy" id="206669"/>
    <lineage>
        <taxon>Eukaryota</taxon>
        <taxon>Metazoa</taxon>
        <taxon>Echinodermata</taxon>
        <taxon>Eleutherozoa</taxon>
        <taxon>Echinozoa</taxon>
        <taxon>Holothuroidea</taxon>
        <taxon>Aspidochirotacea</taxon>
        <taxon>Aspidochirotida</taxon>
        <taxon>Holothuriidae</taxon>
        <taxon>Holothuria</taxon>
    </lineage>
</organism>
<feature type="transmembrane region" description="Helical" evidence="1">
    <location>
        <begin position="32"/>
        <end position="52"/>
    </location>
</feature>
<dbReference type="Proteomes" id="UP001152320">
    <property type="component" value="Chromosome 11"/>
</dbReference>
<comment type="caution">
    <text evidence="2">The sequence shown here is derived from an EMBL/GenBank/DDBJ whole genome shotgun (WGS) entry which is preliminary data.</text>
</comment>
<evidence type="ECO:0000313" key="2">
    <source>
        <dbReference type="EMBL" id="KAJ8033343.1"/>
    </source>
</evidence>
<evidence type="ECO:0000313" key="3">
    <source>
        <dbReference type="Proteomes" id="UP001152320"/>
    </source>
</evidence>
<dbReference type="AlphaFoldDB" id="A0A9Q1H5B2"/>
<accession>A0A9Q1H5B2</accession>
<keyword evidence="3" id="KW-1185">Reference proteome</keyword>
<gene>
    <name evidence="2" type="ORF">HOLleu_23551</name>
</gene>
<dbReference type="EMBL" id="JAIZAY010000011">
    <property type="protein sequence ID" value="KAJ8033343.1"/>
    <property type="molecule type" value="Genomic_DNA"/>
</dbReference>
<keyword evidence="1" id="KW-0812">Transmembrane</keyword>
<reference evidence="2" key="1">
    <citation type="submission" date="2021-10" db="EMBL/GenBank/DDBJ databases">
        <title>Tropical sea cucumber genome reveals ecological adaptation and Cuvierian tubules defense mechanism.</title>
        <authorList>
            <person name="Chen T."/>
        </authorList>
    </citation>
    <scope>NUCLEOTIDE SEQUENCE</scope>
    <source>
        <strain evidence="2">Nanhai2018</strain>
        <tissue evidence="2">Muscle</tissue>
    </source>
</reference>
<evidence type="ECO:0000256" key="1">
    <source>
        <dbReference type="SAM" id="Phobius"/>
    </source>
</evidence>
<keyword evidence="1" id="KW-0472">Membrane</keyword>
<protein>
    <submittedName>
        <fullName evidence="2">Uncharacterized protein</fullName>
    </submittedName>
</protein>